<comment type="caution">
    <text evidence="2">The sequence shown here is derived from an EMBL/GenBank/DDBJ whole genome shotgun (WGS) entry which is preliminary data.</text>
</comment>
<feature type="non-terminal residue" evidence="2">
    <location>
        <position position="654"/>
    </location>
</feature>
<feature type="non-terminal residue" evidence="2">
    <location>
        <position position="1"/>
    </location>
</feature>
<dbReference type="Proteomes" id="UP001189429">
    <property type="component" value="Unassembled WGS sequence"/>
</dbReference>
<proteinExistence type="predicted"/>
<accession>A0ABN9UH91</accession>
<evidence type="ECO:0000256" key="1">
    <source>
        <dbReference type="SAM" id="MobiDB-lite"/>
    </source>
</evidence>
<evidence type="ECO:0000313" key="2">
    <source>
        <dbReference type="EMBL" id="CAK0858821.1"/>
    </source>
</evidence>
<evidence type="ECO:0000313" key="3">
    <source>
        <dbReference type="Proteomes" id="UP001189429"/>
    </source>
</evidence>
<reference evidence="2" key="1">
    <citation type="submission" date="2023-10" db="EMBL/GenBank/DDBJ databases">
        <authorList>
            <person name="Chen Y."/>
            <person name="Shah S."/>
            <person name="Dougan E. K."/>
            <person name="Thang M."/>
            <person name="Chan C."/>
        </authorList>
    </citation>
    <scope>NUCLEOTIDE SEQUENCE [LARGE SCALE GENOMIC DNA]</scope>
</reference>
<keyword evidence="3" id="KW-1185">Reference proteome</keyword>
<feature type="region of interest" description="Disordered" evidence="1">
    <location>
        <begin position="101"/>
        <end position="142"/>
    </location>
</feature>
<organism evidence="2 3">
    <name type="scientific">Prorocentrum cordatum</name>
    <dbReference type="NCBI Taxonomy" id="2364126"/>
    <lineage>
        <taxon>Eukaryota</taxon>
        <taxon>Sar</taxon>
        <taxon>Alveolata</taxon>
        <taxon>Dinophyceae</taxon>
        <taxon>Prorocentrales</taxon>
        <taxon>Prorocentraceae</taxon>
        <taxon>Prorocentrum</taxon>
    </lineage>
</organism>
<feature type="compositionally biased region" description="Low complexity" evidence="1">
    <location>
        <begin position="133"/>
        <end position="142"/>
    </location>
</feature>
<sequence>CSHGASRRSASRRCLWVHTMSWSSFDLPANEFAGFRKPKADGGAPAGPRKVAGRLAVPPAEGEHAFPPQPPVEVATPAPVSRLGAPSAADKVRARLAALKGGGGATTGTSSRAPGIAVPVAPKGPIGPERPKAATGGSDAAAPAASVSGPEVLVFRCTGCRHTWVSGRGSTSLEQICKSCGASVVGVLSEGAVMCELVKASHSGAGEVIKIRFDRPIGAGFPAHELEAKLGAFVESELRFAARFFEEDGVMDYVAYRRGAGGDGRGEGRDAKQDVLMVDRMASTFEALCKAEFAGTMRGGEADAKLQGLLGGLVEFRFVSAPERIGGGSIGSAITAAVDFRPSLDVDERVADKVDERVQKLRGVMREMDKKVLESHRGSRGPEPQHPAQWLARVISGLDFHRGIANISGREGHDRVRCMTCRFLGEDCSSDVARSQEVRGALRRLPSFVFQTGLLLGREESGSRGWRERVGPFLEGVAGTRGGECFILAAVDSRDRLRLTLFSHPEWLAGARDRIVAYAQGGQGAPLLSSLVGLGRAAKGLHIVDEKPGAPPQFEAVSAVEPLLRLFGPGGAAARGPALQGTGEAADASLPSRICWAGDVPRCSPVDRRLFEEARGVFRADCGFECLDDLVDFLRDFRHGRAEAQAKPQPRPPR</sequence>
<gene>
    <name evidence="2" type="ORF">PCOR1329_LOCUS48400</name>
</gene>
<name>A0ABN9UH91_9DINO</name>
<dbReference type="EMBL" id="CAUYUJ010015842">
    <property type="protein sequence ID" value="CAK0858821.1"/>
    <property type="molecule type" value="Genomic_DNA"/>
</dbReference>
<protein>
    <submittedName>
        <fullName evidence="2">Uncharacterized protein</fullName>
    </submittedName>
</protein>